<proteinExistence type="predicted"/>
<gene>
    <name evidence="3" type="ORF">AFCDBAGC_4073</name>
</gene>
<organism evidence="3 4">
    <name type="scientific">Methylobacterium cerastii</name>
    <dbReference type="NCBI Taxonomy" id="932741"/>
    <lineage>
        <taxon>Bacteria</taxon>
        <taxon>Pseudomonadati</taxon>
        <taxon>Pseudomonadota</taxon>
        <taxon>Alphaproteobacteria</taxon>
        <taxon>Hyphomicrobiales</taxon>
        <taxon>Methylobacteriaceae</taxon>
        <taxon>Methylobacterium</taxon>
    </lineage>
</organism>
<feature type="transmembrane region" description="Helical" evidence="1">
    <location>
        <begin position="90"/>
        <end position="112"/>
    </location>
</feature>
<dbReference type="PANTHER" id="PTHR23028">
    <property type="entry name" value="ACETYLTRANSFERASE"/>
    <property type="match status" value="1"/>
</dbReference>
<dbReference type="InterPro" id="IPR050879">
    <property type="entry name" value="Acyltransferase_3"/>
</dbReference>
<feature type="domain" description="Acyltransferase 3" evidence="2">
    <location>
        <begin position="53"/>
        <end position="358"/>
    </location>
</feature>
<dbReference type="PANTHER" id="PTHR23028:SF131">
    <property type="entry name" value="BLR2367 PROTEIN"/>
    <property type="match status" value="1"/>
</dbReference>
<dbReference type="Pfam" id="PF01757">
    <property type="entry name" value="Acyl_transf_3"/>
    <property type="match status" value="1"/>
</dbReference>
<feature type="transmembrane region" description="Helical" evidence="1">
    <location>
        <begin position="280"/>
        <end position="298"/>
    </location>
</feature>
<feature type="transmembrane region" description="Helical" evidence="1">
    <location>
        <begin position="384"/>
        <end position="401"/>
    </location>
</feature>
<reference evidence="3 4" key="1">
    <citation type="journal article" date="2021" name="Front. Microbiol.">
        <title>Comprehensive Comparative Genomics and Phenotyping of Methylobacterium Species.</title>
        <authorList>
            <person name="Alessa O."/>
            <person name="Ogura Y."/>
            <person name="Fujitani Y."/>
            <person name="Takami H."/>
            <person name="Hayashi T."/>
            <person name="Sahin N."/>
            <person name="Tani A."/>
        </authorList>
    </citation>
    <scope>NUCLEOTIDE SEQUENCE [LARGE SCALE GENOMIC DNA]</scope>
    <source>
        <strain evidence="3 4">DSM 23679</strain>
    </source>
</reference>
<keyword evidence="1" id="KW-1133">Transmembrane helix</keyword>
<evidence type="ECO:0000313" key="4">
    <source>
        <dbReference type="Proteomes" id="UP001055117"/>
    </source>
</evidence>
<feature type="transmembrane region" description="Helical" evidence="1">
    <location>
        <begin position="132"/>
        <end position="160"/>
    </location>
</feature>
<name>A0ABQ4QLV7_9HYPH</name>
<dbReference type="EMBL" id="BPQG01000069">
    <property type="protein sequence ID" value="GJD46193.1"/>
    <property type="molecule type" value="Genomic_DNA"/>
</dbReference>
<accession>A0ABQ4QLV7</accession>
<feature type="transmembrane region" description="Helical" evidence="1">
    <location>
        <begin position="254"/>
        <end position="274"/>
    </location>
</feature>
<keyword evidence="1" id="KW-0812">Transmembrane</keyword>
<evidence type="ECO:0000256" key="1">
    <source>
        <dbReference type="SAM" id="Phobius"/>
    </source>
</evidence>
<feature type="transmembrane region" description="Helical" evidence="1">
    <location>
        <begin position="342"/>
        <end position="363"/>
    </location>
</feature>
<keyword evidence="1" id="KW-0472">Membrane</keyword>
<evidence type="ECO:0000313" key="3">
    <source>
        <dbReference type="EMBL" id="GJD46193.1"/>
    </source>
</evidence>
<dbReference type="InterPro" id="IPR002656">
    <property type="entry name" value="Acyl_transf_3_dom"/>
</dbReference>
<feature type="transmembrane region" description="Helical" evidence="1">
    <location>
        <begin position="57"/>
        <end position="78"/>
    </location>
</feature>
<keyword evidence="4" id="KW-1185">Reference proteome</keyword>
<evidence type="ECO:0000259" key="2">
    <source>
        <dbReference type="Pfam" id="PF01757"/>
    </source>
</evidence>
<comment type="caution">
    <text evidence="3">The sequence shown here is derived from an EMBL/GenBank/DDBJ whole genome shotgun (WGS) entry which is preliminary data.</text>
</comment>
<feature type="transmembrane region" description="Helical" evidence="1">
    <location>
        <begin position="228"/>
        <end position="247"/>
    </location>
</feature>
<protein>
    <recommendedName>
        <fullName evidence="2">Acyltransferase 3 domain-containing protein</fullName>
    </recommendedName>
</protein>
<feature type="transmembrane region" description="Helical" evidence="1">
    <location>
        <begin position="198"/>
        <end position="216"/>
    </location>
</feature>
<feature type="transmembrane region" description="Helical" evidence="1">
    <location>
        <begin position="172"/>
        <end position="191"/>
    </location>
</feature>
<sequence length="551" mass="57605">MICAGLSTPFEAAAMLDRPRRDFAAAIAPAPPAVPMQAGPAVTGIARPGGEIANLQILRAFAACLVLVHHVAVYGQALRGAGRPFAALDHLMGVWGVAIFFALSGFLMARLVTRDAPLVFLAHRVGRIFPTYLAVVSLFAGVFAAFGLPFGGVSVLALSLAPGGVRGSPLNVEWTLALELSFYVGLFLLAAAGWARRLVPVAACWLVLLAVAFPLLPPDSRSLMPPPLYLVPVTAACAPFAGGLLLPRLIAAGWVRPATALLALPLVVLCAFVDTAAARWIGGVAAILIVGAAVTAPALPRDRPAARAVIALGDWSYVLYLAHPPVLMLASWACPTDWPGAAYAGIAVAGALLVAALLGPLDVAVYRRLRRRIDALTPAALKRAVATFLVVFLGCALWGSVETARDALAESRARTAIGVLPAGAWTAPRQAELAITERGLALPSALRGAVESVERLSQTEFLITAYAFDPGRPSRGLQLALFCGGRLVALDKPRRLRRDLAAQPGFEGMGTRRIGFRTRIPAKACGPETIVAALVDEGGLMAVLPVPQPAR</sequence>
<dbReference type="Proteomes" id="UP001055117">
    <property type="component" value="Unassembled WGS sequence"/>
</dbReference>